<evidence type="ECO:0000313" key="1">
    <source>
        <dbReference type="EMBL" id="GBE59444.1"/>
    </source>
</evidence>
<evidence type="ECO:0000313" key="2">
    <source>
        <dbReference type="Proteomes" id="UP000236319"/>
    </source>
</evidence>
<accession>A0A2H6K8X3</accession>
<dbReference type="EMBL" id="BDSA01000001">
    <property type="protein sequence ID" value="GBE59444.1"/>
    <property type="molecule type" value="Genomic_DNA"/>
</dbReference>
<protein>
    <submittedName>
        <fullName evidence="1">Ribose 5-phosphate epimerase, putative</fullName>
    </submittedName>
</protein>
<organism evidence="1 2">
    <name type="scientific">Babesia ovata</name>
    <dbReference type="NCBI Taxonomy" id="189622"/>
    <lineage>
        <taxon>Eukaryota</taxon>
        <taxon>Sar</taxon>
        <taxon>Alveolata</taxon>
        <taxon>Apicomplexa</taxon>
        <taxon>Aconoidasida</taxon>
        <taxon>Piroplasmida</taxon>
        <taxon>Babesiidae</taxon>
        <taxon>Babesia</taxon>
    </lineage>
</organism>
<dbReference type="Proteomes" id="UP000236319">
    <property type="component" value="Unassembled WGS sequence"/>
</dbReference>
<comment type="caution">
    <text evidence="1">The sequence shown here is derived from an EMBL/GenBank/DDBJ whole genome shotgun (WGS) entry which is preliminary data.</text>
</comment>
<dbReference type="VEuPathDB" id="PiroplasmaDB:BOVATA_009370"/>
<dbReference type="OrthoDB" id="363827at2759"/>
<gene>
    <name evidence="1" type="ORF">BOVATA_009370</name>
</gene>
<reference evidence="1 2" key="1">
    <citation type="journal article" date="2017" name="BMC Genomics">
        <title>Whole-genome assembly of Babesia ovata and comparative genomics between closely related pathogens.</title>
        <authorList>
            <person name="Yamagishi J."/>
            <person name="Asada M."/>
            <person name="Hakimi H."/>
            <person name="Tanaka T.Q."/>
            <person name="Sugimoto C."/>
            <person name="Kawazu S."/>
        </authorList>
    </citation>
    <scope>NUCLEOTIDE SEQUENCE [LARGE SCALE GENOMIC DNA]</scope>
    <source>
        <strain evidence="1 2">Miyake</strain>
    </source>
</reference>
<name>A0A2H6K8X3_9APIC</name>
<dbReference type="AlphaFoldDB" id="A0A2H6K8X3"/>
<proteinExistence type="predicted"/>
<sequence length="222" mass="25231">MSRLPPQRPGAPSFYGEWRVVDEHEFMSPTVADVRTESEYSQAVGDEGGLLQKELHDLRSTLTSPQNDFTNRLEEINRETSGRLKHIVAGLHDVLEQLDRARQKFLAIETTWRKNNFQRYLDDEQLNSGQHLSHVDRKLAQAVREVVEMKRDAETALIELTKSVASVDSLIGKTNRLNRSSRTFMQKASAEKNATPLTLKAQLFIAAVLSFAGYAIMKYLGW</sequence>
<keyword evidence="2" id="KW-1185">Reference proteome</keyword>
<dbReference type="RefSeq" id="XP_028865687.1">
    <property type="nucleotide sequence ID" value="XM_029009854.1"/>
</dbReference>
<dbReference type="GeneID" id="39873214"/>